<evidence type="ECO:0000313" key="4">
    <source>
        <dbReference type="Proteomes" id="UP000251571"/>
    </source>
</evidence>
<dbReference type="RefSeq" id="WP_109563847.1">
    <property type="nucleotide sequence ID" value="NZ_QGDJ01000003.1"/>
</dbReference>
<evidence type="ECO:0000313" key="1">
    <source>
        <dbReference type="EMBL" id="PWJ20247.1"/>
    </source>
</evidence>
<dbReference type="EMBL" id="UETC01000003">
    <property type="protein sequence ID" value="SSA44252.1"/>
    <property type="molecule type" value="Genomic_DNA"/>
</dbReference>
<protein>
    <recommendedName>
        <fullName evidence="5">Universal stress protein family protein</fullName>
    </recommendedName>
</protein>
<organism evidence="2 4">
    <name type="scientific">Jannaschia seohaensis</name>
    <dbReference type="NCBI Taxonomy" id="475081"/>
    <lineage>
        <taxon>Bacteria</taxon>
        <taxon>Pseudomonadati</taxon>
        <taxon>Pseudomonadota</taxon>
        <taxon>Alphaproteobacteria</taxon>
        <taxon>Rhodobacterales</taxon>
        <taxon>Roseobacteraceae</taxon>
        <taxon>Jannaschia</taxon>
    </lineage>
</organism>
<dbReference type="AlphaFoldDB" id="A0A2Y9BZF3"/>
<dbReference type="OrthoDB" id="9804721at2"/>
<dbReference type="Gene3D" id="3.40.50.12370">
    <property type="match status" value="1"/>
</dbReference>
<keyword evidence="3" id="KW-1185">Reference proteome</keyword>
<dbReference type="Proteomes" id="UP000251571">
    <property type="component" value="Unassembled WGS sequence"/>
</dbReference>
<gene>
    <name evidence="1" type="ORF">BCF38_10362</name>
    <name evidence="2" type="ORF">SAMN05421539_10362</name>
</gene>
<reference evidence="1 3" key="2">
    <citation type="submission" date="2018-03" db="EMBL/GenBank/DDBJ databases">
        <title>Genomic Encyclopedia of Archaeal and Bacterial Type Strains, Phase II (KMG-II): from individual species to whole genera.</title>
        <authorList>
            <person name="Goeker M."/>
        </authorList>
    </citation>
    <scope>NUCLEOTIDE SEQUENCE [LARGE SCALE GENOMIC DNA]</scope>
    <source>
        <strain evidence="1 3">DSM 25227</strain>
    </source>
</reference>
<dbReference type="SUPFAM" id="SSF52402">
    <property type="entry name" value="Adenine nucleotide alpha hydrolases-like"/>
    <property type="match status" value="1"/>
</dbReference>
<evidence type="ECO:0008006" key="5">
    <source>
        <dbReference type="Google" id="ProtNLM"/>
    </source>
</evidence>
<evidence type="ECO:0000313" key="3">
    <source>
        <dbReference type="Proteomes" id="UP000245839"/>
    </source>
</evidence>
<dbReference type="EMBL" id="QGDJ01000003">
    <property type="protein sequence ID" value="PWJ20247.1"/>
    <property type="molecule type" value="Genomic_DNA"/>
</dbReference>
<sequence>MTTRAGSMPVVGDGKGSVELSVGLACAQAYSAHLEAIYSRSDPKAAFELAGSGATDRDVLERQISQRADERGGAEAERCGRRFGALCRKAVVPEAHRPDPEPAASAVRRTVKGAPLEMMPAAARRGDLASFTASSARYTPLFENLPGVTLLRSGRPVPCLPEGATVARFRRPFLAWDGLSGAAGAVSAASGLAEEGASATAFHVTEETAGGAPGTADSIVHRASRMARHSVRGGDRAAGLRSVGARLLDVAGSACAGLLVMGGDRHARYRGALLWGVTRAALRHARLPVLMAH</sequence>
<reference evidence="2 4" key="1">
    <citation type="submission" date="2016-10" db="EMBL/GenBank/DDBJ databases">
        <authorList>
            <person name="Cai Z."/>
        </authorList>
    </citation>
    <scope>NUCLEOTIDE SEQUENCE [LARGE SCALE GENOMIC DNA]</scope>
    <source>
        <strain evidence="2 4">DSM 25227</strain>
    </source>
</reference>
<accession>A0A2Y9BZF3</accession>
<evidence type="ECO:0000313" key="2">
    <source>
        <dbReference type="EMBL" id="SSA44252.1"/>
    </source>
</evidence>
<dbReference type="Proteomes" id="UP000245839">
    <property type="component" value="Unassembled WGS sequence"/>
</dbReference>
<proteinExistence type="predicted"/>
<name>A0A2Y9BZF3_9RHOB</name>